<reference evidence="2 3" key="1">
    <citation type="journal article" date="2012" name="Int. J. Syst. Evol. Microbiol.">
        <title>Vibrio caribbeanicus sp. nov., isolated from the marine sponge Scleritoderma cyanea.</title>
        <authorList>
            <person name="Hoffmann M."/>
            <person name="Monday S.R."/>
            <person name="Allard M.W."/>
            <person name="Strain E.A."/>
            <person name="Whittaker P."/>
            <person name="Naum M."/>
            <person name="McCarthy P.J."/>
            <person name="Lopez J.V."/>
            <person name="Fischer M."/>
            <person name="Brown E.W."/>
        </authorList>
    </citation>
    <scope>NUCLEOTIDE SEQUENCE [LARGE SCALE GENOMIC DNA]</scope>
    <source>
        <strain evidence="3">DSMZ 21326</strain>
    </source>
</reference>
<name>E8M8P1_PHOS4</name>
<gene>
    <name evidence="2" type="ORF">VISI1226_13728</name>
</gene>
<feature type="compositionally biased region" description="Basic and acidic residues" evidence="1">
    <location>
        <begin position="26"/>
        <end position="38"/>
    </location>
</feature>
<accession>E8M8P1</accession>
<dbReference type="eggNOG" id="ENOG5033CNZ">
    <property type="taxonomic scope" value="Bacteria"/>
</dbReference>
<evidence type="ECO:0000313" key="3">
    <source>
        <dbReference type="Proteomes" id="UP000006228"/>
    </source>
</evidence>
<comment type="caution">
    <text evidence="2">The sequence shown here is derived from an EMBL/GenBank/DDBJ whole genome shotgun (WGS) entry which is preliminary data.</text>
</comment>
<protein>
    <submittedName>
        <fullName evidence="2">Uncharacterized protein</fullName>
    </submittedName>
</protein>
<dbReference type="AlphaFoldDB" id="E8M8P1"/>
<feature type="region of interest" description="Disordered" evidence="1">
    <location>
        <begin position="1"/>
        <end position="51"/>
    </location>
</feature>
<dbReference type="RefSeq" id="WP_008078117.1">
    <property type="nucleotide sequence ID" value="NZ_AEVT01000076.1"/>
</dbReference>
<dbReference type="EMBL" id="AEVT01000076">
    <property type="protein sequence ID" value="EGA69586.1"/>
    <property type="molecule type" value="Genomic_DNA"/>
</dbReference>
<organism evidence="2 3">
    <name type="scientific">Vibrio sinaloensis DSM 21326</name>
    <dbReference type="NCBI Taxonomy" id="945550"/>
    <lineage>
        <taxon>Bacteria</taxon>
        <taxon>Pseudomonadati</taxon>
        <taxon>Pseudomonadota</taxon>
        <taxon>Gammaproteobacteria</taxon>
        <taxon>Vibrionales</taxon>
        <taxon>Vibrionaceae</taxon>
        <taxon>Vibrio</taxon>
        <taxon>Vibrio oreintalis group</taxon>
    </lineage>
</organism>
<feature type="compositionally biased region" description="Acidic residues" evidence="1">
    <location>
        <begin position="39"/>
        <end position="51"/>
    </location>
</feature>
<dbReference type="Proteomes" id="UP000006228">
    <property type="component" value="Unassembled WGS sequence"/>
</dbReference>
<dbReference type="GeneID" id="95569945"/>
<evidence type="ECO:0000256" key="1">
    <source>
        <dbReference type="SAM" id="MobiDB-lite"/>
    </source>
</evidence>
<proteinExistence type="predicted"/>
<evidence type="ECO:0000313" key="2">
    <source>
        <dbReference type="EMBL" id="EGA69586.1"/>
    </source>
</evidence>
<sequence>MDSTDNTPLETEHDELSQDYAQGLNDLDHIDAAERGEPETTEQPEQSEIDEPQLDAGAAVAMVEMGMFMSQQYISSAAGVDFQFDAEAKEKFLTASGPLIEKYGLTWLAWFENYKEEIMFGVAAVGLGYSSLNAVKRLQAEQAAIIAEKAKEAANDEQEQKAAA</sequence>
<dbReference type="OrthoDB" id="5816585at2"/>